<dbReference type="GO" id="GO:0003700">
    <property type="term" value="F:DNA-binding transcription factor activity"/>
    <property type="evidence" value="ECO:0007669"/>
    <property type="project" value="TreeGrafter"/>
</dbReference>
<name>A0A1H1USK3_9ACTN</name>
<evidence type="ECO:0000259" key="5">
    <source>
        <dbReference type="PROSITE" id="PS51078"/>
    </source>
</evidence>
<feature type="domain" description="IclR-ED" evidence="5">
    <location>
        <begin position="76"/>
        <end position="259"/>
    </location>
</feature>
<reference evidence="6 7" key="1">
    <citation type="submission" date="2016-10" db="EMBL/GenBank/DDBJ databases">
        <authorList>
            <person name="de Groot N.N."/>
        </authorList>
    </citation>
    <scope>NUCLEOTIDE SEQUENCE [LARGE SCALE GENOMIC DNA]</scope>
    <source>
        <strain evidence="6 7">DSM 22024</strain>
    </source>
</reference>
<dbReference type="AlphaFoldDB" id="A0A1H1USK3"/>
<dbReference type="Pfam" id="PF01614">
    <property type="entry name" value="IclR_C"/>
    <property type="match status" value="1"/>
</dbReference>
<dbReference type="PANTHER" id="PTHR30136">
    <property type="entry name" value="HELIX-TURN-HELIX TRANSCRIPTIONAL REGULATOR, ICLR FAMILY"/>
    <property type="match status" value="1"/>
</dbReference>
<dbReference type="InterPro" id="IPR036388">
    <property type="entry name" value="WH-like_DNA-bd_sf"/>
</dbReference>
<evidence type="ECO:0000256" key="1">
    <source>
        <dbReference type="ARBA" id="ARBA00023015"/>
    </source>
</evidence>
<organism evidence="6 7">
    <name type="scientific">Actinopolymorpha singaporensis</name>
    <dbReference type="NCBI Taxonomy" id="117157"/>
    <lineage>
        <taxon>Bacteria</taxon>
        <taxon>Bacillati</taxon>
        <taxon>Actinomycetota</taxon>
        <taxon>Actinomycetes</taxon>
        <taxon>Propionibacteriales</taxon>
        <taxon>Actinopolymorphaceae</taxon>
        <taxon>Actinopolymorpha</taxon>
    </lineage>
</organism>
<dbReference type="PROSITE" id="PS51078">
    <property type="entry name" value="ICLR_ED"/>
    <property type="match status" value="1"/>
</dbReference>
<accession>A0A1H1USK3</accession>
<dbReference type="STRING" id="117157.SAMN04489717_3757"/>
<dbReference type="SUPFAM" id="SSF46785">
    <property type="entry name" value="Winged helix' DNA-binding domain"/>
    <property type="match status" value="1"/>
</dbReference>
<keyword evidence="2 6" id="KW-0238">DNA-binding</keyword>
<sequence>MGAEPNPRAASPSTDRALRVLETLVQAEGSLTLTMLAQEAGVPLATCASIVQTFEERGYANRQVVGRSHFWQPTLRLYAMATRLVRKIDPTNVSRQHLRSLSDKVGMPAHLGALDGATIVYVAKAATPGFVQFDTFVGKVAPFNLTALGRAITAYLPESELVSLLDHLAPGAGPRARRPSVRAFRRELAETRERGYAFEDEEEQAEISCVAAPVFDAGDRVAYAVGVTGFSSEFSGAKLHTVAAAVRQTASAISSELGSLVPPQRTLR</sequence>
<dbReference type="PROSITE" id="PS51077">
    <property type="entry name" value="HTH_ICLR"/>
    <property type="match status" value="1"/>
</dbReference>
<dbReference type="InterPro" id="IPR036390">
    <property type="entry name" value="WH_DNA-bd_sf"/>
</dbReference>
<dbReference type="SMART" id="SM00346">
    <property type="entry name" value="HTH_ICLR"/>
    <property type="match status" value="1"/>
</dbReference>
<evidence type="ECO:0000256" key="2">
    <source>
        <dbReference type="ARBA" id="ARBA00023125"/>
    </source>
</evidence>
<evidence type="ECO:0000259" key="4">
    <source>
        <dbReference type="PROSITE" id="PS51077"/>
    </source>
</evidence>
<keyword evidence="7" id="KW-1185">Reference proteome</keyword>
<evidence type="ECO:0000313" key="6">
    <source>
        <dbReference type="EMBL" id="SDS75485.1"/>
    </source>
</evidence>
<dbReference type="RefSeq" id="WP_241827505.1">
    <property type="nucleotide sequence ID" value="NZ_LT629732.1"/>
</dbReference>
<gene>
    <name evidence="6" type="ORF">SAMN04489717_3757</name>
</gene>
<dbReference type="GO" id="GO:0045892">
    <property type="term" value="P:negative regulation of DNA-templated transcription"/>
    <property type="evidence" value="ECO:0007669"/>
    <property type="project" value="TreeGrafter"/>
</dbReference>
<dbReference type="Gene3D" id="3.30.450.40">
    <property type="match status" value="1"/>
</dbReference>
<dbReference type="InterPro" id="IPR029016">
    <property type="entry name" value="GAF-like_dom_sf"/>
</dbReference>
<dbReference type="SUPFAM" id="SSF55781">
    <property type="entry name" value="GAF domain-like"/>
    <property type="match status" value="1"/>
</dbReference>
<evidence type="ECO:0000313" key="7">
    <source>
        <dbReference type="Proteomes" id="UP000198983"/>
    </source>
</evidence>
<protein>
    <submittedName>
        <fullName evidence="6">DNA-binding transcriptional regulator, IclR family</fullName>
    </submittedName>
</protein>
<dbReference type="Gene3D" id="1.10.10.10">
    <property type="entry name" value="Winged helix-like DNA-binding domain superfamily/Winged helix DNA-binding domain"/>
    <property type="match status" value="1"/>
</dbReference>
<dbReference type="Proteomes" id="UP000198983">
    <property type="component" value="Chromosome I"/>
</dbReference>
<keyword evidence="1" id="KW-0805">Transcription regulation</keyword>
<dbReference type="InterPro" id="IPR050707">
    <property type="entry name" value="HTH_MetabolicPath_Reg"/>
</dbReference>
<proteinExistence type="predicted"/>
<dbReference type="PANTHER" id="PTHR30136:SF24">
    <property type="entry name" value="HTH-TYPE TRANSCRIPTIONAL REPRESSOR ALLR"/>
    <property type="match status" value="1"/>
</dbReference>
<dbReference type="EMBL" id="LT629732">
    <property type="protein sequence ID" value="SDS75485.1"/>
    <property type="molecule type" value="Genomic_DNA"/>
</dbReference>
<feature type="domain" description="HTH iclR-type" evidence="4">
    <location>
        <begin position="11"/>
        <end position="67"/>
    </location>
</feature>
<dbReference type="InterPro" id="IPR005471">
    <property type="entry name" value="Tscrpt_reg_IclR_N"/>
</dbReference>
<dbReference type="GO" id="GO:0003677">
    <property type="term" value="F:DNA binding"/>
    <property type="evidence" value="ECO:0007669"/>
    <property type="project" value="UniProtKB-KW"/>
</dbReference>
<evidence type="ECO:0000256" key="3">
    <source>
        <dbReference type="ARBA" id="ARBA00023163"/>
    </source>
</evidence>
<dbReference type="InterPro" id="IPR014757">
    <property type="entry name" value="Tscrpt_reg_IclR_C"/>
</dbReference>
<keyword evidence="3" id="KW-0804">Transcription</keyword>
<dbReference type="Pfam" id="PF09339">
    <property type="entry name" value="HTH_IclR"/>
    <property type="match status" value="1"/>
</dbReference>